<dbReference type="PROSITE" id="PS50176">
    <property type="entry name" value="ARM_REPEAT"/>
    <property type="match status" value="1"/>
</dbReference>
<protein>
    <recommendedName>
        <fullName evidence="3">HEAT repeat domain-containing protein</fullName>
    </recommendedName>
</protein>
<proteinExistence type="predicted"/>
<dbReference type="EMBL" id="AP025637">
    <property type="protein sequence ID" value="BDG73645.1"/>
    <property type="molecule type" value="Genomic_DNA"/>
</dbReference>
<evidence type="ECO:0000313" key="1">
    <source>
        <dbReference type="EMBL" id="BDG73645.1"/>
    </source>
</evidence>
<dbReference type="Proteomes" id="UP000831327">
    <property type="component" value="Chromosome"/>
</dbReference>
<accession>A0ABM7Y6K1</accession>
<dbReference type="RefSeq" id="WP_244407863.1">
    <property type="nucleotide sequence ID" value="NZ_AP025637.1"/>
</dbReference>
<name>A0ABM7Y6K1_9PROT</name>
<evidence type="ECO:0000313" key="2">
    <source>
        <dbReference type="Proteomes" id="UP000831327"/>
    </source>
</evidence>
<reference evidence="1 2" key="1">
    <citation type="journal article" date="2016" name="Microbes Environ.">
        <title>Phylogenetically diverse aerobic anoxygenic phototrophic bacteria isolated from epilithic biofilms in Tama river, Japan.</title>
        <authorList>
            <person name="Hirose S."/>
            <person name="Matsuura K."/>
            <person name="Haruta S."/>
        </authorList>
    </citation>
    <scope>NUCLEOTIDE SEQUENCE [LARGE SCALE GENOMIC DNA]</scope>
    <source>
        <strain evidence="1 2">S08</strain>
    </source>
</reference>
<evidence type="ECO:0008006" key="3">
    <source>
        <dbReference type="Google" id="ProtNLM"/>
    </source>
</evidence>
<dbReference type="InterPro" id="IPR000225">
    <property type="entry name" value="Armadillo"/>
</dbReference>
<gene>
    <name evidence="1" type="ORF">Rmf_35740</name>
</gene>
<sequence>MSRAMLLPPGAWGADGARFAAPAAGRLSVWAEGADDAALLHRADGTAVGFAMLGGCAFAACEVAAQEALRITAPAPPRLCLVLLRAVPVASPSLSGAWPRALLRGARRPGGDAAARATMDAALAAQDLDGALAALADMLAVAREDDATQQAAAALLRHLARHPMLRGAALGALAAALIEVPA</sequence>
<organism evidence="1 2">
    <name type="scientific">Roseomonas fluvialis</name>
    <dbReference type="NCBI Taxonomy" id="1750527"/>
    <lineage>
        <taxon>Bacteria</taxon>
        <taxon>Pseudomonadati</taxon>
        <taxon>Pseudomonadota</taxon>
        <taxon>Alphaproteobacteria</taxon>
        <taxon>Acetobacterales</taxon>
        <taxon>Roseomonadaceae</taxon>
        <taxon>Roseomonas</taxon>
    </lineage>
</organism>
<keyword evidence="2" id="KW-1185">Reference proteome</keyword>